<feature type="region of interest" description="Disordered" evidence="2">
    <location>
        <begin position="360"/>
        <end position="404"/>
    </location>
</feature>
<keyword evidence="1" id="KW-0175">Coiled coil</keyword>
<feature type="compositionally biased region" description="Basic and acidic residues" evidence="2">
    <location>
        <begin position="54"/>
        <end position="64"/>
    </location>
</feature>
<feature type="compositionally biased region" description="Pro residues" evidence="2">
    <location>
        <begin position="85"/>
        <end position="95"/>
    </location>
</feature>
<evidence type="ECO:0000313" key="4">
    <source>
        <dbReference type="Proteomes" id="UP000694843"/>
    </source>
</evidence>
<dbReference type="RefSeq" id="XP_018017948.2">
    <property type="nucleotide sequence ID" value="XM_018162459.2"/>
</dbReference>
<evidence type="ECO:0000313" key="5">
    <source>
        <dbReference type="RefSeq" id="XP_018017948.2"/>
    </source>
</evidence>
<feature type="compositionally biased region" description="Low complexity" evidence="2">
    <location>
        <begin position="521"/>
        <end position="543"/>
    </location>
</feature>
<feature type="compositionally biased region" description="Polar residues" evidence="2">
    <location>
        <begin position="901"/>
        <end position="924"/>
    </location>
</feature>
<evidence type="ECO:0000256" key="2">
    <source>
        <dbReference type="SAM" id="MobiDB-lite"/>
    </source>
</evidence>
<feature type="compositionally biased region" description="Polar residues" evidence="2">
    <location>
        <begin position="252"/>
        <end position="269"/>
    </location>
</feature>
<feature type="compositionally biased region" description="Polar residues" evidence="2">
    <location>
        <begin position="102"/>
        <end position="137"/>
    </location>
</feature>
<dbReference type="Pfam" id="PF08174">
    <property type="entry name" value="Anillin"/>
    <property type="match status" value="1"/>
</dbReference>
<dbReference type="InterPro" id="IPR011993">
    <property type="entry name" value="PH-like_dom_sf"/>
</dbReference>
<proteinExistence type="predicted"/>
<feature type="compositionally biased region" description="Basic and acidic residues" evidence="2">
    <location>
        <begin position="455"/>
        <end position="465"/>
    </location>
</feature>
<dbReference type="GO" id="GO:0005826">
    <property type="term" value="C:actomyosin contractile ring"/>
    <property type="evidence" value="ECO:0007669"/>
    <property type="project" value="TreeGrafter"/>
</dbReference>
<feature type="compositionally biased region" description="Polar residues" evidence="2">
    <location>
        <begin position="478"/>
        <end position="488"/>
    </location>
</feature>
<dbReference type="InterPro" id="IPR012966">
    <property type="entry name" value="AHD"/>
</dbReference>
<dbReference type="FunFam" id="2.30.29.30:FF:000111">
    <property type="entry name" value="anillin isoform X1"/>
    <property type="match status" value="1"/>
</dbReference>
<sequence>MADTDPFVKRMLARSEARRAMLAAKLAEDGTGKKKSLDKENIPKPHVGLALSSDCKHKGNKSEDTTVPLNERSTTAQQDQNQRLNPPPPAPPMPSSPIKSSLNASPSKSCNYPSIAKSPNKTDAPSSGQRPMSGSCLQPQPVQTSAASPPSASGRGFKALARRQREMQAWEDDYAYHSSGSGSKVSSKSPSTNPSLHGPTNCTSAAAPAATNSSVEFSRSASSYTASSCVVEPTPCCESLPSEGRSMHADTSKTSSAQSNTAEKTSPGTPTYHYGEAPVLSPEKEQAIELALHKPRLASTDLDQALAASTKVLPTSGPVRPNRDMSPASKMFWDRKLIDSLEAQGYTPESKSRLVYEFKKEYDKREQEPGAAPPAPPSTGRACRPVSAGDHSAPCSSVQDPSLGLSGLSSAPKILSCVLKTTPNSDVAEASTRSNQMRATSPKLVERLCSRWEEQIRESSPDRQHVRARSCSPKKAVTASSTATSPQKAQVFGPNGIPSSGRQFQPQTAARGRSVSPVKNASVAAAPPASAVASGAAGRGRSPTKQPVSSGAGGREIVKGVCPMPETVPLLDAPHQSSVKERAAAFAVAMGAPAEAVAKKDPAELSVQGRRQIFEKRGEDALLPKAPFGQPVPAKMLQSCGPAPAYKKAPASVHHSVPAMPSSARHAAPSGGSTVSRYRDALEVRASTAVETAVTSDDAWQQQKRREMEALRNRFSKADTPQIEDHEHSDSEYPESEDSYCASTEPLSPGPPKPPRTYAEELPPYTDDCMPPPPCYWQSHNEKSFELCVKPGCLYPGLSDFESLSDKENFPDESSCSSEATVDATCISVDSLGTKIQKIAQSNRDNQRIMTTLPENAEEMDETEACSDTSAALDEAFSDDSASHVTPPKRHREEQGDAVQGHNQYKTPRISASPSKPDSGSQTPLVHTVSMYRKQRQAEMSCTPVRQVIHRPAQREVCSPASPAPESPSVAASAKIRVLYEQESNELRIMQQACVAACVAEQRLELRGDTHHVEAEKLLLVATHRRMALLAEIQRVKTEAAMLSMNCDDDSDTTQGSVHISNITLPLNQDFLKRGINEGNHHVLVLVKQRDVVLATDVQSTPSCVINGVISFPNNVALENLKPDFAIVVEVYGFKMTSPVTTPHSNLKKDQSRLKLTPLKRLQQHQRNDRGSPISSGTSSSSSRPSAFHLLGFTNLTIASLDRGAWALEKVPSVSPFSGHLLMKVQVSMQGGISFRGFLTVFQDVGGLGAWTRRWAVLDGPSLKFWSYPDQENKQDCVQFVPLKLVSTRRVELVSRDVCARPHTMLMTTIRPTEAGDTNSLVTEIAANTTITKLLLSADSSEERVEWCRKFNVALANIRAWDPQATRPDHYRV</sequence>
<feature type="region of interest" description="Disordered" evidence="2">
    <location>
        <begin position="423"/>
        <end position="442"/>
    </location>
</feature>
<dbReference type="Gene3D" id="2.30.29.30">
    <property type="entry name" value="Pleckstrin-homology domain (PH domain)/Phosphotyrosine-binding domain (PTB)"/>
    <property type="match status" value="1"/>
</dbReference>
<feature type="region of interest" description="Disordered" evidence="2">
    <location>
        <begin position="26"/>
        <end position="281"/>
    </location>
</feature>
<feature type="region of interest" description="Disordered" evidence="2">
    <location>
        <begin position="712"/>
        <end position="759"/>
    </location>
</feature>
<feature type="region of interest" description="Disordered" evidence="2">
    <location>
        <begin position="1159"/>
        <end position="1184"/>
    </location>
</feature>
<organism evidence="4 5">
    <name type="scientific">Hyalella azteca</name>
    <name type="common">Amphipod</name>
    <dbReference type="NCBI Taxonomy" id="294128"/>
    <lineage>
        <taxon>Eukaryota</taxon>
        <taxon>Metazoa</taxon>
        <taxon>Ecdysozoa</taxon>
        <taxon>Arthropoda</taxon>
        <taxon>Crustacea</taxon>
        <taxon>Multicrustacea</taxon>
        <taxon>Malacostraca</taxon>
        <taxon>Eumalacostraca</taxon>
        <taxon>Peracarida</taxon>
        <taxon>Amphipoda</taxon>
        <taxon>Senticaudata</taxon>
        <taxon>Talitrida</taxon>
        <taxon>Talitroidea</taxon>
        <taxon>Hyalellidae</taxon>
        <taxon>Hyalella</taxon>
    </lineage>
</organism>
<evidence type="ECO:0000259" key="3">
    <source>
        <dbReference type="PROSITE" id="PS50003"/>
    </source>
</evidence>
<evidence type="ECO:0000256" key="1">
    <source>
        <dbReference type="ARBA" id="ARBA00023054"/>
    </source>
</evidence>
<dbReference type="GeneID" id="108674501"/>
<feature type="compositionally biased region" description="Low complexity" evidence="2">
    <location>
        <begin position="1171"/>
        <end position="1184"/>
    </location>
</feature>
<accession>A0A8B7NW19</accession>
<feature type="region of interest" description="Disordered" evidence="2">
    <location>
        <begin position="455"/>
        <end position="559"/>
    </location>
</feature>
<dbReference type="GO" id="GO:0031106">
    <property type="term" value="P:septin ring organization"/>
    <property type="evidence" value="ECO:0007669"/>
    <property type="project" value="TreeGrafter"/>
</dbReference>
<protein>
    <submittedName>
        <fullName evidence="5">Anillin</fullName>
    </submittedName>
</protein>
<dbReference type="KEGG" id="hazt:108674501"/>
<dbReference type="InterPro" id="IPR037840">
    <property type="entry name" value="PH_Anillin"/>
</dbReference>
<dbReference type="OrthoDB" id="5915976at2759"/>
<feature type="compositionally biased region" description="Polar residues" evidence="2">
    <location>
        <begin position="423"/>
        <end position="439"/>
    </location>
</feature>
<dbReference type="SUPFAM" id="SSF50729">
    <property type="entry name" value="PH domain-like"/>
    <property type="match status" value="1"/>
</dbReference>
<dbReference type="GO" id="GO:0000281">
    <property type="term" value="P:mitotic cytokinesis"/>
    <property type="evidence" value="ECO:0007669"/>
    <property type="project" value="TreeGrafter"/>
</dbReference>
<feature type="compositionally biased region" description="Basic and acidic residues" evidence="2">
    <location>
        <begin position="26"/>
        <end position="43"/>
    </location>
</feature>
<feature type="compositionally biased region" description="Low complexity" evidence="2">
    <location>
        <begin position="138"/>
        <end position="153"/>
    </location>
</feature>
<dbReference type="InterPro" id="IPR051364">
    <property type="entry name" value="Cytokinesis/Rho-signaling"/>
</dbReference>
<dbReference type="CDD" id="cd01263">
    <property type="entry name" value="PH_anillin"/>
    <property type="match status" value="1"/>
</dbReference>
<dbReference type="Pfam" id="PF00169">
    <property type="entry name" value="PH"/>
    <property type="match status" value="1"/>
</dbReference>
<feature type="region of interest" description="Disordered" evidence="2">
    <location>
        <begin position="878"/>
        <end position="924"/>
    </location>
</feature>
<feature type="domain" description="PH" evidence="3">
    <location>
        <begin position="1232"/>
        <end position="1356"/>
    </location>
</feature>
<name>A0A8B7NW19_HYAAZ</name>
<feature type="compositionally biased region" description="Polar residues" evidence="2">
    <location>
        <begin position="65"/>
        <end position="84"/>
    </location>
</feature>
<dbReference type="PANTHER" id="PTHR21538">
    <property type="entry name" value="ANILLIN/RHOTEKIN RTKN"/>
    <property type="match status" value="1"/>
</dbReference>
<keyword evidence="4" id="KW-1185">Reference proteome</keyword>
<dbReference type="OMA" id="LTICDIT"/>
<dbReference type="PANTHER" id="PTHR21538:SF23">
    <property type="entry name" value="ANILLIN"/>
    <property type="match status" value="1"/>
</dbReference>
<gene>
    <name evidence="5" type="primary">LOC108674501</name>
</gene>
<dbReference type="GO" id="GO:0000915">
    <property type="term" value="P:actomyosin contractile ring assembly"/>
    <property type="evidence" value="ECO:0007669"/>
    <property type="project" value="TreeGrafter"/>
</dbReference>
<feature type="compositionally biased region" description="Low complexity" evidence="2">
    <location>
        <begin position="178"/>
        <end position="228"/>
    </location>
</feature>
<reference evidence="5" key="1">
    <citation type="submission" date="2025-08" db="UniProtKB">
        <authorList>
            <consortium name="RefSeq"/>
        </authorList>
    </citation>
    <scope>IDENTIFICATION</scope>
</reference>
<dbReference type="CTD" id="35696"/>
<dbReference type="Proteomes" id="UP000694843">
    <property type="component" value="Unplaced"/>
</dbReference>
<feature type="compositionally biased region" description="Polar residues" evidence="2">
    <location>
        <begin position="497"/>
        <end position="508"/>
    </location>
</feature>
<dbReference type="PROSITE" id="PS50003">
    <property type="entry name" value="PH_DOMAIN"/>
    <property type="match status" value="1"/>
</dbReference>
<dbReference type="SMART" id="SM00233">
    <property type="entry name" value="PH"/>
    <property type="match status" value="1"/>
</dbReference>
<dbReference type="InterPro" id="IPR001849">
    <property type="entry name" value="PH_domain"/>
</dbReference>